<evidence type="ECO:0000256" key="1">
    <source>
        <dbReference type="ARBA" id="ARBA00001936"/>
    </source>
</evidence>
<comment type="caution">
    <text evidence="12">The sequence shown here is derived from an EMBL/GenBank/DDBJ whole genome shotgun (WGS) entry which is preliminary data.</text>
</comment>
<evidence type="ECO:0000256" key="5">
    <source>
        <dbReference type="ARBA" id="ARBA00022763"/>
    </source>
</evidence>
<dbReference type="GO" id="GO:0004519">
    <property type="term" value="F:endonuclease activity"/>
    <property type="evidence" value="ECO:0007669"/>
    <property type="project" value="UniProtKB-KW"/>
</dbReference>
<evidence type="ECO:0000256" key="4">
    <source>
        <dbReference type="ARBA" id="ARBA00022723"/>
    </source>
</evidence>
<name>A0A4Y9R1I6_9BACT</name>
<organism evidence="12 13">
    <name type="scientific">Algoriphagus kandeliae</name>
    <dbReference type="NCBI Taxonomy" id="2562278"/>
    <lineage>
        <taxon>Bacteria</taxon>
        <taxon>Pseudomonadati</taxon>
        <taxon>Bacteroidota</taxon>
        <taxon>Cytophagia</taxon>
        <taxon>Cytophagales</taxon>
        <taxon>Cyclobacteriaceae</taxon>
        <taxon>Algoriphagus</taxon>
    </lineage>
</organism>
<dbReference type="CDD" id="cd09084">
    <property type="entry name" value="EEP-2"/>
    <property type="match status" value="1"/>
</dbReference>
<dbReference type="InterPro" id="IPR005135">
    <property type="entry name" value="Endo/exonuclease/phosphatase"/>
</dbReference>
<evidence type="ECO:0000259" key="11">
    <source>
        <dbReference type="Pfam" id="PF03372"/>
    </source>
</evidence>
<sequence length="344" mass="40357">MRFIAWLLFIASLLIFGSVFIRPVDFPYVGLLPFFIPLFWLLNFFLFLILFIAWKKSAWIPFIALCIGFRFLEISFQWHPKNDAEEGLKVLSYNIHLFDYKRRSGGKFDPNIFTWIQDHPAQIKAFQEFYQDYTSASRNAVDLLGEKNNREIYYEIIEGNPKRRSFGLAITSAFPIINQGKVFDNSRTNGAIFADVLYEGDTIRIYNCHLESMKIESDKLDELEEVKANYRQTLKKLHEGSLNRSRQVSVIEKHIESCPYPVILMGDLNEIPYSNNYFRLSKILSNAFEGAGRGFGFTYNRILFFLRIDHIFASEKLEPIQFETHQEVDYSDHYPISATFRFKD</sequence>
<dbReference type="PANTHER" id="PTHR15822">
    <property type="entry name" value="TRAF AND TNF RECEPTOR-ASSOCIATED PROTEIN"/>
    <property type="match status" value="1"/>
</dbReference>
<dbReference type="PANTHER" id="PTHR15822:SF4">
    <property type="entry name" value="TYROSYL-DNA PHOSPHODIESTERASE 2"/>
    <property type="match status" value="1"/>
</dbReference>
<reference evidence="12 13" key="1">
    <citation type="submission" date="2019-03" db="EMBL/GenBank/DDBJ databases">
        <title>Algoriphagus sp. nov, a new strain isolated from root system soil of mangrove plant Kandelia.</title>
        <authorList>
            <person name="Yin Q."/>
            <person name="Wang K."/>
            <person name="Song Z."/>
        </authorList>
    </citation>
    <scope>NUCLEOTIDE SEQUENCE [LARGE SCALE GENOMIC DNA]</scope>
    <source>
        <strain evidence="12 13">XY-J91</strain>
    </source>
</reference>
<evidence type="ECO:0000313" key="13">
    <source>
        <dbReference type="Proteomes" id="UP000297647"/>
    </source>
</evidence>
<evidence type="ECO:0000256" key="2">
    <source>
        <dbReference type="ARBA" id="ARBA00001946"/>
    </source>
</evidence>
<keyword evidence="6" id="KW-0378">Hydrolase</keyword>
<dbReference type="Pfam" id="PF03372">
    <property type="entry name" value="Exo_endo_phos"/>
    <property type="match status" value="1"/>
</dbReference>
<dbReference type="InterPro" id="IPR036691">
    <property type="entry name" value="Endo/exonu/phosph_ase_sf"/>
</dbReference>
<keyword evidence="4" id="KW-0479">Metal-binding</keyword>
<dbReference type="EMBL" id="SPSB01000001">
    <property type="protein sequence ID" value="TFV97186.1"/>
    <property type="molecule type" value="Genomic_DNA"/>
</dbReference>
<dbReference type="SUPFAM" id="SSF56219">
    <property type="entry name" value="DNase I-like"/>
    <property type="match status" value="1"/>
</dbReference>
<evidence type="ECO:0000313" key="12">
    <source>
        <dbReference type="EMBL" id="TFV97186.1"/>
    </source>
</evidence>
<keyword evidence="9" id="KW-0175">Coiled coil</keyword>
<dbReference type="GO" id="GO:0046872">
    <property type="term" value="F:metal ion binding"/>
    <property type="evidence" value="ECO:0007669"/>
    <property type="project" value="UniProtKB-KW"/>
</dbReference>
<dbReference type="GO" id="GO:0016787">
    <property type="term" value="F:hydrolase activity"/>
    <property type="evidence" value="ECO:0007669"/>
    <property type="project" value="UniProtKB-KW"/>
</dbReference>
<evidence type="ECO:0000256" key="8">
    <source>
        <dbReference type="ARBA" id="ARBA00023204"/>
    </source>
</evidence>
<comment type="cofactor">
    <cofactor evidence="1">
        <name>Mn(2+)</name>
        <dbReference type="ChEBI" id="CHEBI:29035"/>
    </cofactor>
</comment>
<feature type="coiled-coil region" evidence="9">
    <location>
        <begin position="213"/>
        <end position="240"/>
    </location>
</feature>
<keyword evidence="10" id="KW-0812">Transmembrane</keyword>
<dbReference type="Gene3D" id="3.60.10.10">
    <property type="entry name" value="Endonuclease/exonuclease/phosphatase"/>
    <property type="match status" value="1"/>
</dbReference>
<keyword evidence="10" id="KW-1133">Transmembrane helix</keyword>
<dbReference type="AlphaFoldDB" id="A0A4Y9R1I6"/>
<dbReference type="GO" id="GO:0006281">
    <property type="term" value="P:DNA repair"/>
    <property type="evidence" value="ECO:0007669"/>
    <property type="project" value="UniProtKB-KW"/>
</dbReference>
<evidence type="ECO:0000256" key="6">
    <source>
        <dbReference type="ARBA" id="ARBA00022801"/>
    </source>
</evidence>
<keyword evidence="10" id="KW-0472">Membrane</keyword>
<keyword evidence="8" id="KW-0234">DNA repair</keyword>
<evidence type="ECO:0000256" key="3">
    <source>
        <dbReference type="ARBA" id="ARBA00022722"/>
    </source>
</evidence>
<dbReference type="RefSeq" id="WP_135069308.1">
    <property type="nucleotide sequence ID" value="NZ_SPSB01000001.1"/>
</dbReference>
<keyword evidence="12" id="KW-0255">Endonuclease</keyword>
<proteinExistence type="predicted"/>
<dbReference type="Proteomes" id="UP000297647">
    <property type="component" value="Unassembled WGS sequence"/>
</dbReference>
<keyword evidence="7" id="KW-0460">Magnesium</keyword>
<protein>
    <submittedName>
        <fullName evidence="12">Endonuclease</fullName>
    </submittedName>
</protein>
<dbReference type="InterPro" id="IPR051547">
    <property type="entry name" value="TDP2-like"/>
</dbReference>
<keyword evidence="13" id="KW-1185">Reference proteome</keyword>
<comment type="cofactor">
    <cofactor evidence="2">
        <name>Mg(2+)</name>
        <dbReference type="ChEBI" id="CHEBI:18420"/>
    </cofactor>
</comment>
<feature type="transmembrane region" description="Helical" evidence="10">
    <location>
        <begin position="59"/>
        <end position="78"/>
    </location>
</feature>
<accession>A0A4Y9R1I6</accession>
<evidence type="ECO:0000256" key="7">
    <source>
        <dbReference type="ARBA" id="ARBA00022842"/>
    </source>
</evidence>
<feature type="domain" description="Endonuclease/exonuclease/phosphatase" evidence="11">
    <location>
        <begin position="91"/>
        <end position="333"/>
    </location>
</feature>
<keyword evidence="5" id="KW-0227">DNA damage</keyword>
<evidence type="ECO:0000256" key="10">
    <source>
        <dbReference type="SAM" id="Phobius"/>
    </source>
</evidence>
<feature type="transmembrane region" description="Helical" evidence="10">
    <location>
        <begin position="31"/>
        <end position="52"/>
    </location>
</feature>
<gene>
    <name evidence="12" type="ORF">E4S40_00585</name>
</gene>
<dbReference type="OrthoDB" id="635146at2"/>
<evidence type="ECO:0000256" key="9">
    <source>
        <dbReference type="SAM" id="Coils"/>
    </source>
</evidence>
<keyword evidence="3" id="KW-0540">Nuclease</keyword>